<dbReference type="PANTHER" id="PTHR22929:SF0">
    <property type="entry name" value="TRANSCRIPTION FACTOR TFIIIB COMPONENT B'' HOMOLOG"/>
    <property type="match status" value="1"/>
</dbReference>
<dbReference type="InterPro" id="IPR009057">
    <property type="entry name" value="Homeodomain-like_sf"/>
</dbReference>
<feature type="region of interest" description="Disordered" evidence="1">
    <location>
        <begin position="181"/>
        <end position="251"/>
    </location>
</feature>
<dbReference type="GO" id="GO:0001156">
    <property type="term" value="F:TFIIIC-class transcription factor complex binding"/>
    <property type="evidence" value="ECO:0007669"/>
    <property type="project" value="TreeGrafter"/>
</dbReference>
<dbReference type="GO" id="GO:0000126">
    <property type="term" value="C:transcription factor TFIIIB complex"/>
    <property type="evidence" value="ECO:0007669"/>
    <property type="project" value="TreeGrafter"/>
</dbReference>
<comment type="caution">
    <text evidence="3">The sequence shown here is derived from an EMBL/GenBank/DDBJ whole genome shotgun (WGS) entry which is preliminary data.</text>
</comment>
<dbReference type="EMBL" id="LXWW01000219">
    <property type="protein sequence ID" value="OAO14709.1"/>
    <property type="molecule type" value="Genomic_DNA"/>
</dbReference>
<dbReference type="OrthoDB" id="272624at2759"/>
<dbReference type="Gene3D" id="1.10.10.60">
    <property type="entry name" value="Homeodomain-like"/>
    <property type="match status" value="1"/>
</dbReference>
<protein>
    <submittedName>
        <fullName evidence="3">MYB DNA binding protein/ transcription factor-like protein</fullName>
    </submittedName>
</protein>
<dbReference type="SMART" id="SM00717">
    <property type="entry name" value="SANT"/>
    <property type="match status" value="1"/>
</dbReference>
<gene>
    <name evidence="3" type="ORF">AV274_3620</name>
</gene>
<dbReference type="PANTHER" id="PTHR22929">
    <property type="entry name" value="RNA POLYMERASE III TRANSCRIPTION INITIATION FACTOR B"/>
    <property type="match status" value="1"/>
</dbReference>
<dbReference type="STRING" id="478820.A0A196SFG0"/>
<dbReference type="InterPro" id="IPR001005">
    <property type="entry name" value="SANT/Myb"/>
</dbReference>
<proteinExistence type="predicted"/>
<dbReference type="GO" id="GO:0070898">
    <property type="term" value="P:RNA polymerase III preinitiation complex assembly"/>
    <property type="evidence" value="ECO:0007669"/>
    <property type="project" value="TreeGrafter"/>
</dbReference>
<dbReference type="AlphaFoldDB" id="A0A196SFG0"/>
<name>A0A196SFG0_BLAHN</name>
<feature type="domain" description="Myb-like" evidence="2">
    <location>
        <begin position="112"/>
        <end position="160"/>
    </location>
</feature>
<reference evidence="3 4" key="1">
    <citation type="submission" date="2016-05" db="EMBL/GenBank/DDBJ databases">
        <title>Nuclear genome of Blastocystis sp. subtype 1 NandII.</title>
        <authorList>
            <person name="Gentekaki E."/>
            <person name="Curtis B."/>
            <person name="Stairs C."/>
            <person name="Eme L."/>
            <person name="Herman E."/>
            <person name="Klimes V."/>
            <person name="Arias M.C."/>
            <person name="Elias M."/>
            <person name="Hilliou F."/>
            <person name="Klute M."/>
            <person name="Malik S.-B."/>
            <person name="Pightling A."/>
            <person name="Rachubinski R."/>
            <person name="Salas D."/>
            <person name="Schlacht A."/>
            <person name="Suga H."/>
            <person name="Archibald J."/>
            <person name="Ball S.G."/>
            <person name="Clark G."/>
            <person name="Dacks J."/>
            <person name="Van Der Giezen M."/>
            <person name="Tsaousis A."/>
            <person name="Roger A."/>
        </authorList>
    </citation>
    <scope>NUCLEOTIDE SEQUENCE [LARGE SCALE GENOMIC DNA]</scope>
    <source>
        <strain evidence="4">ATCC 50177 / NandII</strain>
    </source>
</reference>
<dbReference type="SUPFAM" id="SSF46689">
    <property type="entry name" value="Homeodomain-like"/>
    <property type="match status" value="1"/>
</dbReference>
<keyword evidence="4" id="KW-1185">Reference proteome</keyword>
<dbReference type="InterPro" id="IPR039467">
    <property type="entry name" value="TFIIIB_B''_Myb"/>
</dbReference>
<feature type="compositionally biased region" description="Basic and acidic residues" evidence="1">
    <location>
        <begin position="197"/>
        <end position="219"/>
    </location>
</feature>
<dbReference type="CDD" id="cd00167">
    <property type="entry name" value="SANT"/>
    <property type="match status" value="1"/>
</dbReference>
<accession>A0A196SFG0</accession>
<dbReference type="Proteomes" id="UP000078348">
    <property type="component" value="Unassembled WGS sequence"/>
</dbReference>
<sequence>MTEFRPRPSKGRGYWGLCVLYLQDRRLFEASGYTILPEAEVNQSPHGEVIGTIDSEKSKSSHKGLEVALVNGQIVLDRSSLNRQIDRFDINDSDDEGDLNDLLDRSSRRKHKVVVWTVEETRQFYDCLRRFGTDFFLMNKVITNRTRKDLKNKYKTEEKKNPKLVNMILAVHLKEHVRVPEVERQTVPSPPSLVETQSERTEVPQKVARTEGKEDAREEEKEDEDGEIEGALSESSDEDDSDDDLRIRDIL</sequence>
<evidence type="ECO:0000313" key="3">
    <source>
        <dbReference type="EMBL" id="OAO14709.1"/>
    </source>
</evidence>
<evidence type="ECO:0000313" key="4">
    <source>
        <dbReference type="Proteomes" id="UP000078348"/>
    </source>
</evidence>
<evidence type="ECO:0000256" key="1">
    <source>
        <dbReference type="SAM" id="MobiDB-lite"/>
    </source>
</evidence>
<dbReference type="Pfam" id="PF15963">
    <property type="entry name" value="Myb_DNA-bind_7"/>
    <property type="match status" value="1"/>
</dbReference>
<organism evidence="3 4">
    <name type="scientific">Blastocystis sp. subtype 1 (strain ATCC 50177 / NandII)</name>
    <dbReference type="NCBI Taxonomy" id="478820"/>
    <lineage>
        <taxon>Eukaryota</taxon>
        <taxon>Sar</taxon>
        <taxon>Stramenopiles</taxon>
        <taxon>Bigyra</taxon>
        <taxon>Opalozoa</taxon>
        <taxon>Opalinata</taxon>
        <taxon>Blastocystidae</taxon>
        <taxon>Blastocystis</taxon>
    </lineage>
</organism>
<evidence type="ECO:0000259" key="2">
    <source>
        <dbReference type="SMART" id="SM00717"/>
    </source>
</evidence>